<dbReference type="SMART" id="SM01018">
    <property type="entry name" value="B12-binding_2"/>
    <property type="match status" value="1"/>
</dbReference>
<dbReference type="SUPFAM" id="SSF47644">
    <property type="entry name" value="Methionine synthase domain"/>
    <property type="match status" value="1"/>
</dbReference>
<gene>
    <name evidence="5" type="ORF">DYH56_11230</name>
</gene>
<dbReference type="InterPro" id="IPR050554">
    <property type="entry name" value="Met_Synthase/Corrinoid"/>
</dbReference>
<dbReference type="PANTHER" id="PTHR45833">
    <property type="entry name" value="METHIONINE SYNTHASE"/>
    <property type="match status" value="1"/>
</dbReference>
<evidence type="ECO:0000256" key="1">
    <source>
        <dbReference type="ARBA" id="ARBA00022723"/>
    </source>
</evidence>
<name>A0ABX9KF92_9FUSO</name>
<proteinExistence type="predicted"/>
<keyword evidence="2" id="KW-0170">Cobalt</keyword>
<dbReference type="Pfam" id="PF02310">
    <property type="entry name" value="B12-binding"/>
    <property type="match status" value="1"/>
</dbReference>
<dbReference type="InterPro" id="IPR006158">
    <property type="entry name" value="Cobalamin-bd"/>
</dbReference>
<dbReference type="InterPro" id="IPR036724">
    <property type="entry name" value="Cobalamin-bd_sf"/>
</dbReference>
<feature type="domain" description="B12-binding" evidence="3">
    <location>
        <begin position="91"/>
        <end position="215"/>
    </location>
</feature>
<dbReference type="PANTHER" id="PTHR45833:SF1">
    <property type="entry name" value="METHIONINE SYNTHASE"/>
    <property type="match status" value="1"/>
</dbReference>
<sequence>MTKKELFEEIKNNLIEMEEDVVEELCKKSLEMDIPAKETIQEGLIAGMEVVGQLYEEEEYFLPEVLICSDAMNIGIDVLKPHLEGDVSSDKIRAVIGVVEGDTHDIGKNLVKIMLEAGGIEVHDLGRDVALDEFIHKAKEIEAHFIIMSTLMTTTMEGMKVVIEKLKAEGMRDSVKVAIGGGPISQRFATEIGADLYTKDANEAVRKIKEIHEAA</sequence>
<reference evidence="5 6" key="1">
    <citation type="submission" date="2018-08" db="EMBL/GenBank/DDBJ databases">
        <title>Draft genome sequence of Psychrilyobacter sp. strain SD5 isolated from Black Sea water.</title>
        <authorList>
            <person name="Yadav S."/>
            <person name="Villanueva L."/>
            <person name="Damste J.S.S."/>
        </authorList>
    </citation>
    <scope>NUCLEOTIDE SEQUENCE [LARGE SCALE GENOMIC DNA]</scope>
    <source>
        <strain evidence="5 6">SD5</strain>
    </source>
</reference>
<accession>A0ABX9KF92</accession>
<dbReference type="SUPFAM" id="SSF52242">
    <property type="entry name" value="Cobalamin (vitamin B12)-binding domain"/>
    <property type="match status" value="1"/>
</dbReference>
<evidence type="ECO:0000313" key="5">
    <source>
        <dbReference type="EMBL" id="REI40425.1"/>
    </source>
</evidence>
<evidence type="ECO:0000256" key="2">
    <source>
        <dbReference type="ARBA" id="ARBA00023285"/>
    </source>
</evidence>
<dbReference type="Gene3D" id="1.10.1240.10">
    <property type="entry name" value="Methionine synthase domain"/>
    <property type="match status" value="1"/>
</dbReference>
<dbReference type="CDD" id="cd02070">
    <property type="entry name" value="corrinoid_protein_B12-BD"/>
    <property type="match status" value="1"/>
</dbReference>
<protein>
    <submittedName>
        <fullName evidence="5">Cobalamin-binding protein</fullName>
    </submittedName>
</protein>
<dbReference type="PROSITE" id="PS51332">
    <property type="entry name" value="B12_BINDING"/>
    <property type="match status" value="1"/>
</dbReference>
<dbReference type="EMBL" id="QUAJ01000020">
    <property type="protein sequence ID" value="REI40425.1"/>
    <property type="molecule type" value="Genomic_DNA"/>
</dbReference>
<dbReference type="RefSeq" id="WP_114642967.1">
    <property type="nucleotide sequence ID" value="NZ_JAACIO010000021.1"/>
</dbReference>
<keyword evidence="6" id="KW-1185">Reference proteome</keyword>
<keyword evidence="1" id="KW-0479">Metal-binding</keyword>
<evidence type="ECO:0000313" key="6">
    <source>
        <dbReference type="Proteomes" id="UP000263486"/>
    </source>
</evidence>
<dbReference type="InterPro" id="IPR036594">
    <property type="entry name" value="Meth_synthase_dom"/>
</dbReference>
<dbReference type="Pfam" id="PF02607">
    <property type="entry name" value="B12-binding_2"/>
    <property type="match status" value="1"/>
</dbReference>
<feature type="domain" description="B12-binding N-terminal" evidence="4">
    <location>
        <begin position="1"/>
        <end position="91"/>
    </location>
</feature>
<comment type="caution">
    <text evidence="5">The sequence shown here is derived from an EMBL/GenBank/DDBJ whole genome shotgun (WGS) entry which is preliminary data.</text>
</comment>
<evidence type="ECO:0000259" key="4">
    <source>
        <dbReference type="PROSITE" id="PS51337"/>
    </source>
</evidence>
<organism evidence="5 6">
    <name type="scientific">Psychrilyobacter piezotolerans</name>
    <dbReference type="NCBI Taxonomy" id="2293438"/>
    <lineage>
        <taxon>Bacteria</taxon>
        <taxon>Fusobacteriati</taxon>
        <taxon>Fusobacteriota</taxon>
        <taxon>Fusobacteriia</taxon>
        <taxon>Fusobacteriales</taxon>
        <taxon>Fusobacteriaceae</taxon>
        <taxon>Psychrilyobacter</taxon>
    </lineage>
</organism>
<dbReference type="Gene3D" id="3.40.50.280">
    <property type="entry name" value="Cobalamin-binding domain"/>
    <property type="match status" value="1"/>
</dbReference>
<dbReference type="Proteomes" id="UP000263486">
    <property type="component" value="Unassembled WGS sequence"/>
</dbReference>
<evidence type="ECO:0000259" key="3">
    <source>
        <dbReference type="PROSITE" id="PS51332"/>
    </source>
</evidence>
<dbReference type="InterPro" id="IPR003759">
    <property type="entry name" value="Cbl-bd_cap"/>
</dbReference>
<dbReference type="PROSITE" id="PS51337">
    <property type="entry name" value="B12_BINDING_NTER"/>
    <property type="match status" value="1"/>
</dbReference>